<evidence type="ECO:0000256" key="4">
    <source>
        <dbReference type="ARBA" id="ARBA00022833"/>
    </source>
</evidence>
<dbReference type="PANTHER" id="PTHR10201">
    <property type="entry name" value="MATRIX METALLOPROTEINASE"/>
    <property type="match status" value="1"/>
</dbReference>
<dbReference type="InterPro" id="IPR006026">
    <property type="entry name" value="Peptidase_Metallo"/>
</dbReference>
<dbReference type="InterPro" id="IPR036375">
    <property type="entry name" value="Hemopexin-like_dom_sf"/>
</dbReference>
<evidence type="ECO:0000256" key="2">
    <source>
        <dbReference type="ARBA" id="ARBA00022723"/>
    </source>
</evidence>
<evidence type="ECO:0000256" key="5">
    <source>
        <dbReference type="ARBA" id="ARBA00023049"/>
    </source>
</evidence>
<feature type="domain" description="Peptidase metallopeptidase" evidence="6">
    <location>
        <begin position="80"/>
        <end position="253"/>
    </location>
</feature>
<evidence type="ECO:0000256" key="1">
    <source>
        <dbReference type="ARBA" id="ARBA00022670"/>
    </source>
</evidence>
<dbReference type="SMART" id="SM00235">
    <property type="entry name" value="ZnMc"/>
    <property type="match status" value="1"/>
</dbReference>
<dbReference type="InterPro" id="IPR021190">
    <property type="entry name" value="Pept_M10A"/>
</dbReference>
<keyword evidence="3" id="KW-0378">Hydrolase</keyword>
<proteinExistence type="predicted"/>
<dbReference type="EMBL" id="KR091910">
    <property type="protein sequence ID" value="AKS25377.1"/>
    <property type="molecule type" value="Genomic_DNA"/>
</dbReference>
<evidence type="ECO:0000259" key="6">
    <source>
        <dbReference type="SMART" id="SM00235"/>
    </source>
</evidence>
<dbReference type="Gene3D" id="3.40.390.10">
    <property type="entry name" value="Collagenase (Catalytic Domain)"/>
    <property type="match status" value="1"/>
</dbReference>
<dbReference type="PRINTS" id="PR00138">
    <property type="entry name" value="MATRIXIN"/>
</dbReference>
<dbReference type="OrthoDB" id="4353at10239"/>
<dbReference type="SUPFAM" id="SSF50923">
    <property type="entry name" value="Hemopexin-like domain"/>
    <property type="match status" value="1"/>
</dbReference>
<protein>
    <submittedName>
        <fullName evidence="7">Mp-nase</fullName>
    </submittedName>
</protein>
<keyword evidence="1" id="KW-0645">Protease</keyword>
<keyword evidence="8" id="KW-1185">Reference proteome</keyword>
<keyword evidence="5" id="KW-0482">Metalloprotease</keyword>
<keyword evidence="4" id="KW-0862">Zinc</keyword>
<gene>
    <name evidence="7" type="ORF">clas34</name>
</gene>
<accession>A0A0K0WSE3</accession>
<sequence>MLRMHISCLLIMCVYTKHITNNESNNSNNSGFVNFVVNTTAKNETEFLLNSDGKNFLEKKLGSINVNGGARRTKRFSIDQKIFWRNKNNISYSLFTDNIPAALNPSVVLQETHKALTVWNNTIAYDTHLPILKLVYVGDNNDTANIKIKFLHGDHNDLFPFDGPNGVLAHAFPPPNGEVHLDADEFWLTQDRVNKTNTNNGVSYLNTLIHEIGHSLGLFHSHVNRSIMYPFYQGNRIDLYEDDLNGLDQLYVHNKRIQQTTVVNNVVLTTTKPTTTKPTTTKPPIITTVPPKIIPTWVNNDEILGNGVSKQCSLKYTGVGEIRGEYYLFTSTRYWRFRDFNFNNLIETRTYGKGHWPHVCTIVSVATQNAYIHIIDHHLWYTYKTTELVKVEPLSVKYNIIFEENKMLYGVVKGAQLYRVTNNEYVGRVSDKFLGFKRLDWILVTPEVISVGVGRGKWMLNVVDKKDKLGNVYVANDEPTHLMYGC</sequence>
<dbReference type="GO" id="GO:0008270">
    <property type="term" value="F:zinc ion binding"/>
    <property type="evidence" value="ECO:0007669"/>
    <property type="project" value="InterPro"/>
</dbReference>
<dbReference type="SUPFAM" id="SSF55486">
    <property type="entry name" value="Metalloproteases ('zincins'), catalytic domain"/>
    <property type="match status" value="1"/>
</dbReference>
<dbReference type="InterPro" id="IPR001818">
    <property type="entry name" value="Pept_M10_metallopeptidase"/>
</dbReference>
<reference evidence="7 8" key="1">
    <citation type="journal article" date="2015" name="PLoS ONE">
        <title>The Complete Genome of a New Betabaculovirus from Clostera anastomosis.</title>
        <authorList>
            <person name="Yin F."/>
            <person name="Zhu Z."/>
            <person name="Liu X."/>
            <person name="Hou D."/>
            <person name="Wang J."/>
            <person name="Zhang L."/>
            <person name="Wang M."/>
            <person name="Kou Z."/>
            <person name="Wang H."/>
            <person name="Deng F."/>
            <person name="Hu Z."/>
        </authorList>
    </citation>
    <scope>NUCLEOTIDE SEQUENCE [LARGE SCALE GENOMIC DNA]</scope>
    <source>
        <strain evidence="7 8">ClasGV-B</strain>
    </source>
</reference>
<dbReference type="GO" id="GO:0004222">
    <property type="term" value="F:metalloendopeptidase activity"/>
    <property type="evidence" value="ECO:0007669"/>
    <property type="project" value="InterPro"/>
</dbReference>
<dbReference type="GO" id="GO:0031012">
    <property type="term" value="C:extracellular matrix"/>
    <property type="evidence" value="ECO:0007669"/>
    <property type="project" value="InterPro"/>
</dbReference>
<dbReference type="Pfam" id="PF00413">
    <property type="entry name" value="Peptidase_M10"/>
    <property type="match status" value="1"/>
</dbReference>
<dbReference type="GO" id="GO:0006508">
    <property type="term" value="P:proteolysis"/>
    <property type="evidence" value="ECO:0007669"/>
    <property type="project" value="UniProtKB-KW"/>
</dbReference>
<keyword evidence="2" id="KW-0479">Metal-binding</keyword>
<name>A0A0K0WSE3_9BBAC</name>
<dbReference type="Proteomes" id="UP000232791">
    <property type="component" value="Segment"/>
</dbReference>
<dbReference type="PANTHER" id="PTHR10201:SF323">
    <property type="entry name" value="MATRIX METALLOPROTEINASE-21"/>
    <property type="match status" value="1"/>
</dbReference>
<evidence type="ECO:0000313" key="8">
    <source>
        <dbReference type="Proteomes" id="UP000232791"/>
    </source>
</evidence>
<evidence type="ECO:0000256" key="3">
    <source>
        <dbReference type="ARBA" id="ARBA00022801"/>
    </source>
</evidence>
<dbReference type="InterPro" id="IPR024079">
    <property type="entry name" value="MetalloPept_cat_dom_sf"/>
</dbReference>
<organism evidence="7 8">
    <name type="scientific">Clostera anastomosis granulovirus B</name>
    <dbReference type="NCBI Taxonomy" id="1986290"/>
    <lineage>
        <taxon>Viruses</taxon>
        <taxon>Viruses incertae sedis</taxon>
        <taxon>Naldaviricetes</taxon>
        <taxon>Lefavirales</taxon>
        <taxon>Baculoviridae</taxon>
        <taxon>Betabaculovirus</taxon>
        <taxon>Betabaculovirus alterclanastomosis</taxon>
    </lineage>
</organism>
<evidence type="ECO:0000313" key="7">
    <source>
        <dbReference type="EMBL" id="AKS25377.1"/>
    </source>
</evidence>